<reference evidence="2" key="1">
    <citation type="journal article" date="2014" name="Int. J. Syst. Evol. Microbiol.">
        <title>Complete genome sequence of Corynebacterium casei LMG S-19264T (=DSM 44701T), isolated from a smear-ripened cheese.</title>
        <authorList>
            <consortium name="US DOE Joint Genome Institute (JGI-PGF)"/>
            <person name="Walter F."/>
            <person name="Albersmeier A."/>
            <person name="Kalinowski J."/>
            <person name="Ruckert C."/>
        </authorList>
    </citation>
    <scope>NUCLEOTIDE SEQUENCE</scope>
    <source>
        <strain evidence="2">JCM 17251</strain>
    </source>
</reference>
<sequence length="46" mass="5558">MEENKNRQFKERGQSGEHRNGRKSQFKNYNAEKGEEPNEFLSKRDE</sequence>
<feature type="compositionally biased region" description="Basic and acidic residues" evidence="1">
    <location>
        <begin position="30"/>
        <end position="46"/>
    </location>
</feature>
<organism evidence="2 3">
    <name type="scientific">Oceanobacillus indicireducens</name>
    <dbReference type="NCBI Taxonomy" id="1004261"/>
    <lineage>
        <taxon>Bacteria</taxon>
        <taxon>Bacillati</taxon>
        <taxon>Bacillota</taxon>
        <taxon>Bacilli</taxon>
        <taxon>Bacillales</taxon>
        <taxon>Bacillaceae</taxon>
        <taxon>Oceanobacillus</taxon>
    </lineage>
</organism>
<accession>A0A917Y5K0</accession>
<evidence type="ECO:0000256" key="1">
    <source>
        <dbReference type="SAM" id="MobiDB-lite"/>
    </source>
</evidence>
<dbReference type="AlphaFoldDB" id="A0A917Y5K0"/>
<evidence type="ECO:0000313" key="3">
    <source>
        <dbReference type="Proteomes" id="UP000624041"/>
    </source>
</evidence>
<proteinExistence type="predicted"/>
<comment type="caution">
    <text evidence="2">The sequence shown here is derived from an EMBL/GenBank/DDBJ whole genome shotgun (WGS) entry which is preliminary data.</text>
</comment>
<dbReference type="EMBL" id="BMOS01000044">
    <property type="protein sequence ID" value="GGN66193.1"/>
    <property type="molecule type" value="Genomic_DNA"/>
</dbReference>
<name>A0A917Y5K0_9BACI</name>
<dbReference type="RefSeq" id="WP_188859348.1">
    <property type="nucleotide sequence ID" value="NZ_BMOS01000044.1"/>
</dbReference>
<evidence type="ECO:0000313" key="2">
    <source>
        <dbReference type="EMBL" id="GGN66193.1"/>
    </source>
</evidence>
<keyword evidence="3" id="KW-1185">Reference proteome</keyword>
<feature type="region of interest" description="Disordered" evidence="1">
    <location>
        <begin position="1"/>
        <end position="46"/>
    </location>
</feature>
<feature type="compositionally biased region" description="Basic and acidic residues" evidence="1">
    <location>
        <begin position="1"/>
        <end position="19"/>
    </location>
</feature>
<reference evidence="2" key="2">
    <citation type="submission" date="2020-09" db="EMBL/GenBank/DDBJ databases">
        <authorList>
            <person name="Sun Q."/>
            <person name="Ohkuma M."/>
        </authorList>
    </citation>
    <scope>NUCLEOTIDE SEQUENCE</scope>
    <source>
        <strain evidence="2">JCM 17251</strain>
    </source>
</reference>
<protein>
    <submittedName>
        <fullName evidence="2">Uncharacterized protein</fullName>
    </submittedName>
</protein>
<dbReference type="Proteomes" id="UP000624041">
    <property type="component" value="Unassembled WGS sequence"/>
</dbReference>
<gene>
    <name evidence="2" type="ORF">GCM10007971_35870</name>
</gene>